<dbReference type="CDD" id="cd00028">
    <property type="entry name" value="B_lectin"/>
    <property type="match status" value="1"/>
</dbReference>
<dbReference type="PROSITE" id="PS50927">
    <property type="entry name" value="BULB_LECTIN"/>
    <property type="match status" value="1"/>
</dbReference>
<dbReference type="Pfam" id="PF01453">
    <property type="entry name" value="B_lectin"/>
    <property type="match status" value="1"/>
</dbReference>
<dbReference type="FunFam" id="3.30.200.20:FF:000195">
    <property type="entry name" value="G-type lectin S-receptor-like serine/threonine-protein kinase"/>
    <property type="match status" value="1"/>
</dbReference>
<dbReference type="PIRSF" id="PIRSF000641">
    <property type="entry name" value="SRK"/>
    <property type="match status" value="1"/>
</dbReference>
<evidence type="ECO:0000256" key="3">
    <source>
        <dbReference type="ARBA" id="ARBA00022729"/>
    </source>
</evidence>
<evidence type="ECO:0000259" key="16">
    <source>
        <dbReference type="PROSITE" id="PS50927"/>
    </source>
</evidence>
<evidence type="ECO:0000313" key="18">
    <source>
        <dbReference type="EMBL" id="KAJ8436240.1"/>
    </source>
</evidence>
<dbReference type="Gene3D" id="2.90.10.10">
    <property type="entry name" value="Bulb-type lectin domain"/>
    <property type="match status" value="1"/>
</dbReference>
<dbReference type="FunFam" id="1.10.510.10:FF:001023">
    <property type="entry name" value="Os07g0541700 protein"/>
    <property type="match status" value="1"/>
</dbReference>
<evidence type="ECO:0000256" key="13">
    <source>
        <dbReference type="SAM" id="Phobius"/>
    </source>
</evidence>
<dbReference type="PROSITE" id="PS50948">
    <property type="entry name" value="PAN"/>
    <property type="match status" value="1"/>
</dbReference>
<dbReference type="PROSITE" id="PS00108">
    <property type="entry name" value="PROTEIN_KINASE_ST"/>
    <property type="match status" value="1"/>
</dbReference>
<evidence type="ECO:0000256" key="9">
    <source>
        <dbReference type="ARBA" id="ARBA00047899"/>
    </source>
</evidence>
<keyword evidence="13" id="KW-0812">Transmembrane</keyword>
<evidence type="ECO:0000259" key="17">
    <source>
        <dbReference type="PROSITE" id="PS50948"/>
    </source>
</evidence>
<evidence type="ECO:0000256" key="7">
    <source>
        <dbReference type="ARBA" id="ARBA00023157"/>
    </source>
</evidence>
<dbReference type="GO" id="GO:0005524">
    <property type="term" value="F:ATP binding"/>
    <property type="evidence" value="ECO:0007669"/>
    <property type="project" value="UniProtKB-UniRule"/>
</dbReference>
<dbReference type="GO" id="GO:0048544">
    <property type="term" value="P:recognition of pollen"/>
    <property type="evidence" value="ECO:0007669"/>
    <property type="project" value="InterPro"/>
</dbReference>
<reference evidence="18" key="1">
    <citation type="submission" date="2022-04" db="EMBL/GenBank/DDBJ databases">
        <title>Carnegiea gigantea Genome sequencing and assembly v2.</title>
        <authorList>
            <person name="Copetti D."/>
            <person name="Sanderson M.J."/>
            <person name="Burquez A."/>
            <person name="Wojciechowski M.F."/>
        </authorList>
    </citation>
    <scope>NUCLEOTIDE SEQUENCE</scope>
    <source>
        <strain evidence="18">SGP5-SGP5p</strain>
        <tissue evidence="18">Aerial part</tissue>
    </source>
</reference>
<keyword evidence="13" id="KW-0472">Membrane</keyword>
<dbReference type="InterPro" id="IPR036426">
    <property type="entry name" value="Bulb-type_lectin_dom_sf"/>
</dbReference>
<proteinExistence type="inferred from homology"/>
<comment type="similarity">
    <text evidence="11">Belongs to the protein kinase superfamily. Ser/Thr protein kinase family.</text>
</comment>
<dbReference type="Pfam" id="PF00954">
    <property type="entry name" value="S_locus_glycop"/>
    <property type="match status" value="1"/>
</dbReference>
<dbReference type="InterPro" id="IPR017441">
    <property type="entry name" value="Protein_kinase_ATP_BS"/>
</dbReference>
<dbReference type="InterPro" id="IPR003609">
    <property type="entry name" value="Pan_app"/>
</dbReference>
<feature type="chain" id="PRO_5040135275" description="Receptor-like serine/threonine-protein kinase" evidence="14">
    <location>
        <begin position="25"/>
        <end position="826"/>
    </location>
</feature>
<keyword evidence="5 11" id="KW-0418">Kinase</keyword>
<evidence type="ECO:0000256" key="10">
    <source>
        <dbReference type="ARBA" id="ARBA00048679"/>
    </source>
</evidence>
<dbReference type="AlphaFoldDB" id="A0A9Q1K4F5"/>
<dbReference type="SUPFAM" id="SSF56112">
    <property type="entry name" value="Protein kinase-like (PK-like)"/>
    <property type="match status" value="1"/>
</dbReference>
<protein>
    <recommendedName>
        <fullName evidence="11">Receptor-like serine/threonine-protein kinase</fullName>
        <ecNumber evidence="11">2.7.11.1</ecNumber>
    </recommendedName>
</protein>
<dbReference type="SMART" id="SM00220">
    <property type="entry name" value="S_TKc"/>
    <property type="match status" value="1"/>
</dbReference>
<feature type="domain" description="Bulb-type lectin" evidence="16">
    <location>
        <begin position="25"/>
        <end position="143"/>
    </location>
</feature>
<feature type="domain" description="Protein kinase" evidence="15">
    <location>
        <begin position="501"/>
        <end position="796"/>
    </location>
</feature>
<dbReference type="OrthoDB" id="785331at2759"/>
<comment type="catalytic activity">
    <reaction evidence="10 11">
        <text>L-seryl-[protein] + ATP = O-phospho-L-seryl-[protein] + ADP + H(+)</text>
        <dbReference type="Rhea" id="RHEA:17989"/>
        <dbReference type="Rhea" id="RHEA-COMP:9863"/>
        <dbReference type="Rhea" id="RHEA-COMP:11604"/>
        <dbReference type="ChEBI" id="CHEBI:15378"/>
        <dbReference type="ChEBI" id="CHEBI:29999"/>
        <dbReference type="ChEBI" id="CHEBI:30616"/>
        <dbReference type="ChEBI" id="CHEBI:83421"/>
        <dbReference type="ChEBI" id="CHEBI:456216"/>
        <dbReference type="EC" id="2.7.11.1"/>
    </reaction>
</comment>
<evidence type="ECO:0000256" key="1">
    <source>
        <dbReference type="ARBA" id="ARBA00022527"/>
    </source>
</evidence>
<keyword evidence="1 11" id="KW-0723">Serine/threonine-protein kinase</keyword>
<dbReference type="SMART" id="SM00108">
    <property type="entry name" value="B_lectin"/>
    <property type="match status" value="1"/>
</dbReference>
<keyword evidence="8" id="KW-0325">Glycoprotein</keyword>
<feature type="transmembrane region" description="Helical" evidence="13">
    <location>
        <begin position="435"/>
        <end position="454"/>
    </location>
</feature>
<keyword evidence="6 11" id="KW-0067">ATP-binding</keyword>
<dbReference type="GO" id="GO:0004674">
    <property type="term" value="F:protein serine/threonine kinase activity"/>
    <property type="evidence" value="ECO:0007669"/>
    <property type="project" value="UniProtKB-KW"/>
</dbReference>
<dbReference type="InterPro" id="IPR001480">
    <property type="entry name" value="Bulb-type_lectin_dom"/>
</dbReference>
<evidence type="ECO:0000256" key="6">
    <source>
        <dbReference type="ARBA" id="ARBA00022840"/>
    </source>
</evidence>
<dbReference type="EMBL" id="JAKOGI010000355">
    <property type="protein sequence ID" value="KAJ8436240.1"/>
    <property type="molecule type" value="Genomic_DNA"/>
</dbReference>
<keyword evidence="3 14" id="KW-0732">Signal</keyword>
<accession>A0A9Q1K4F5</accession>
<keyword evidence="4 11" id="KW-0547">Nucleotide-binding</keyword>
<dbReference type="Pfam" id="PF00069">
    <property type="entry name" value="Pkinase"/>
    <property type="match status" value="1"/>
</dbReference>
<dbReference type="Gene3D" id="3.30.200.20">
    <property type="entry name" value="Phosphorylase Kinase, domain 1"/>
    <property type="match status" value="1"/>
</dbReference>
<name>A0A9Q1K4F5_9CARY</name>
<gene>
    <name evidence="18" type="ORF">Cgig2_023415</name>
</gene>
<dbReference type="EC" id="2.7.11.1" evidence="11"/>
<comment type="catalytic activity">
    <reaction evidence="9 11">
        <text>L-threonyl-[protein] + ATP = O-phospho-L-threonyl-[protein] + ADP + H(+)</text>
        <dbReference type="Rhea" id="RHEA:46608"/>
        <dbReference type="Rhea" id="RHEA-COMP:11060"/>
        <dbReference type="Rhea" id="RHEA-COMP:11605"/>
        <dbReference type="ChEBI" id="CHEBI:15378"/>
        <dbReference type="ChEBI" id="CHEBI:30013"/>
        <dbReference type="ChEBI" id="CHEBI:30616"/>
        <dbReference type="ChEBI" id="CHEBI:61977"/>
        <dbReference type="ChEBI" id="CHEBI:456216"/>
        <dbReference type="EC" id="2.7.11.1"/>
    </reaction>
</comment>
<evidence type="ECO:0000256" key="14">
    <source>
        <dbReference type="SAM" id="SignalP"/>
    </source>
</evidence>
<dbReference type="PANTHER" id="PTHR32444">
    <property type="entry name" value="BULB-TYPE LECTIN DOMAIN-CONTAINING PROTEIN"/>
    <property type="match status" value="1"/>
</dbReference>
<keyword evidence="13" id="KW-1133">Transmembrane helix</keyword>
<evidence type="ECO:0000256" key="5">
    <source>
        <dbReference type="ARBA" id="ARBA00022777"/>
    </source>
</evidence>
<evidence type="ECO:0000256" key="12">
    <source>
        <dbReference type="PROSITE-ProRule" id="PRU10141"/>
    </source>
</evidence>
<dbReference type="PROSITE" id="PS00107">
    <property type="entry name" value="PROTEIN_KINASE_ATP"/>
    <property type="match status" value="1"/>
</dbReference>
<evidence type="ECO:0000313" key="19">
    <source>
        <dbReference type="Proteomes" id="UP001153076"/>
    </source>
</evidence>
<feature type="domain" description="Apple" evidence="17">
    <location>
        <begin position="339"/>
        <end position="419"/>
    </location>
</feature>
<keyword evidence="19" id="KW-1185">Reference proteome</keyword>
<dbReference type="InterPro" id="IPR024171">
    <property type="entry name" value="SRK-like_kinase"/>
</dbReference>
<dbReference type="CDD" id="cd01098">
    <property type="entry name" value="PAN_AP_plant"/>
    <property type="match status" value="1"/>
</dbReference>
<evidence type="ECO:0000256" key="2">
    <source>
        <dbReference type="ARBA" id="ARBA00022679"/>
    </source>
</evidence>
<dbReference type="PANTHER" id="PTHR32444:SF235">
    <property type="entry name" value="OS01G0783900 PROTEIN"/>
    <property type="match status" value="1"/>
</dbReference>
<dbReference type="SUPFAM" id="SSF51110">
    <property type="entry name" value="alpha-D-mannose-specific plant lectins"/>
    <property type="match status" value="1"/>
</dbReference>
<evidence type="ECO:0000259" key="15">
    <source>
        <dbReference type="PROSITE" id="PS50011"/>
    </source>
</evidence>
<evidence type="ECO:0000256" key="11">
    <source>
        <dbReference type="PIRNR" id="PIRNR000641"/>
    </source>
</evidence>
<dbReference type="Gene3D" id="1.10.510.10">
    <property type="entry name" value="Transferase(Phosphotransferase) domain 1"/>
    <property type="match status" value="1"/>
</dbReference>
<evidence type="ECO:0000256" key="8">
    <source>
        <dbReference type="ARBA" id="ARBA00023180"/>
    </source>
</evidence>
<evidence type="ECO:0000256" key="4">
    <source>
        <dbReference type="ARBA" id="ARBA00022741"/>
    </source>
</evidence>
<feature type="signal peptide" evidence="14">
    <location>
        <begin position="1"/>
        <end position="24"/>
    </location>
</feature>
<comment type="caution">
    <text evidence="18">The sequence shown here is derived from an EMBL/GenBank/DDBJ whole genome shotgun (WGS) entry which is preliminary data.</text>
</comment>
<dbReference type="InterPro" id="IPR011009">
    <property type="entry name" value="Kinase-like_dom_sf"/>
</dbReference>
<dbReference type="InterPro" id="IPR008271">
    <property type="entry name" value="Ser/Thr_kinase_AS"/>
</dbReference>
<sequence>MHMGWLLVLICCFCLLFFMPSSCPLDAIPLHQTLRDGDTSVLSNGQFELGFFNFSSRRYLGIWYKSMAKGTIIWVANRNTPLNNSLGTLKLTTQGNLLLLNSSDIPIWASYNDTARNPLAQLLGTGNLVIREANDEDPDHYLWQSFDHPGNTFMPTMKYGTNLDTDLNRYLTSWKSDDDPSEGAYINKLDPSGFPQMFLGKDNQIVYRSGPWNGERFSGMINLKPNPIYSYEFVNDGKEIYYRYDLQNSLMLSRMVLHTNGDLERLTWTGGDGPSSWTLYLKGQMDDCDKFSRCGPFAKCNTMNSQACCCLHGFEPKDEPAWNRGNWSGGCVRRHKLDCGSDGFQRVSRLKLPDTRKAWYDGSLSLKECKKKCSENCSCVAYANSDVRNGGSGCLMWFGDLSDIREYAATGQDLYLRTSVSDLTKDQNPRWPIKILVPVLAIGVALLVLSIVLHTKFRNKAKIKGIMPQLRGEEPMKETEENDLELPMFSFEAIVNATNNFSRENKLGCGGFGLVYKGILKDGEEVAVKRLSKNSRQGVDEFKNEISCMAKLQHRNLVKLLGCCIKGEERMLIYEFMPNRSLDSFIFARGLAYLHHDSRLRIIHRDIKAANILLDQDLNPKISDFGMAKIFGGEETEANTTRVVGTYGYMAPEYAVDGLFSPKTDVFSFGVLVLEIVSGTKNRGFNHPDHDHNLLGHQNRISQIPLEQHRLTEVANKNFLPLNNPKAWRLYKEGRLLELLDPIGNESCVLPELIRSIHIGLLCVQQSPEDRPSMSMVALLLGSSTELPEPKQRGFFTPTKFWLGDALREILDESANQITITGLDGR</sequence>
<dbReference type="Proteomes" id="UP001153076">
    <property type="component" value="Unassembled WGS sequence"/>
</dbReference>
<dbReference type="SMART" id="SM00473">
    <property type="entry name" value="PAN_AP"/>
    <property type="match status" value="1"/>
</dbReference>
<organism evidence="18 19">
    <name type="scientific">Carnegiea gigantea</name>
    <dbReference type="NCBI Taxonomy" id="171969"/>
    <lineage>
        <taxon>Eukaryota</taxon>
        <taxon>Viridiplantae</taxon>
        <taxon>Streptophyta</taxon>
        <taxon>Embryophyta</taxon>
        <taxon>Tracheophyta</taxon>
        <taxon>Spermatophyta</taxon>
        <taxon>Magnoliopsida</taxon>
        <taxon>eudicotyledons</taxon>
        <taxon>Gunneridae</taxon>
        <taxon>Pentapetalae</taxon>
        <taxon>Caryophyllales</taxon>
        <taxon>Cactineae</taxon>
        <taxon>Cactaceae</taxon>
        <taxon>Cactoideae</taxon>
        <taxon>Echinocereeae</taxon>
        <taxon>Carnegiea</taxon>
    </lineage>
</organism>
<feature type="binding site" evidence="12">
    <location>
        <position position="529"/>
    </location>
    <ligand>
        <name>ATP</name>
        <dbReference type="ChEBI" id="CHEBI:30616"/>
    </ligand>
</feature>
<dbReference type="PROSITE" id="PS50011">
    <property type="entry name" value="PROTEIN_KINASE_DOM"/>
    <property type="match status" value="1"/>
</dbReference>
<keyword evidence="7" id="KW-1015">Disulfide bond</keyword>
<dbReference type="InterPro" id="IPR000719">
    <property type="entry name" value="Prot_kinase_dom"/>
</dbReference>
<dbReference type="InterPro" id="IPR000858">
    <property type="entry name" value="S_locus_glycoprot_dom"/>
</dbReference>
<dbReference type="Pfam" id="PF08276">
    <property type="entry name" value="PAN_2"/>
    <property type="match status" value="1"/>
</dbReference>
<keyword evidence="2 11" id="KW-0808">Transferase</keyword>